<dbReference type="Proteomes" id="UP001153332">
    <property type="component" value="Unassembled WGS sequence"/>
</dbReference>
<reference evidence="1" key="1">
    <citation type="submission" date="2022-12" db="EMBL/GenBank/DDBJ databases">
        <title>Genome Sequence of Lasiodiplodia mahajangana.</title>
        <authorList>
            <person name="Buettner E."/>
        </authorList>
    </citation>
    <scope>NUCLEOTIDE SEQUENCE</scope>
    <source>
        <strain evidence="1">VT137</strain>
    </source>
</reference>
<keyword evidence="2" id="KW-1185">Reference proteome</keyword>
<name>A0ACC2JKC3_9PEZI</name>
<proteinExistence type="predicted"/>
<dbReference type="EMBL" id="JAPUUL010001230">
    <property type="protein sequence ID" value="KAJ8127971.1"/>
    <property type="molecule type" value="Genomic_DNA"/>
</dbReference>
<comment type="caution">
    <text evidence="1">The sequence shown here is derived from an EMBL/GenBank/DDBJ whole genome shotgun (WGS) entry which is preliminary data.</text>
</comment>
<evidence type="ECO:0000313" key="1">
    <source>
        <dbReference type="EMBL" id="KAJ8127971.1"/>
    </source>
</evidence>
<sequence length="627" mass="68588">MQSITMWAGAGDARGTSVQCRWTTSTLEYSGITNVLIVDAFFVATKPSLPWPSKVTTPKPSEILVQTEQNELQVFNAEVLGSRDALEFLHECLRATTETVDPGMAVARFVIPLQSGTIIRSDIVPYRLRDAFWVEKVVSFASPLQIFPGSHLPLSAVSLTEVFRASAGAILVKTSAIRPQLGANMGFPVSLPSELETDFKDKLSVSWVSTEPIERKRLVLVGSSNQDPYGGGWTQFAHNATVALGIDLVIIDRKDGWLAEGDYGSWYEALLPAPASWWAEPSADELVKLVEEYRAKNKDKKIDGLATFVEAFQVPVSLAAERLGLPHERTSAFERATNKYNLGLFQNRPAFLASTAEDVMALVRSPQSQLTFPLIVKPCYGLNSEGVTRVDEASELEEAIEAARRSKRINSEVGDRVLVERYCEGPEVDVNMVFVDGEVLFSEICDDFPKGADLNNLIVGAHGASGKPSPDDRRNFQETNMVFPSALPDDELASLRDAVKSTIQGLGFKNGVMHVEARIAQSKYSYQSTNGVVDLQPQHAGKAESKADVPTPWVIEVNPRPPGLFASQTPASVYGIDYWGVSLLLGAGDKARAAALLHPSQWGTEPHGPRDDPRRIRSCVRGHIRLG</sequence>
<organism evidence="1 2">
    <name type="scientific">Lasiodiplodia mahajangana</name>
    <dbReference type="NCBI Taxonomy" id="1108764"/>
    <lineage>
        <taxon>Eukaryota</taxon>
        <taxon>Fungi</taxon>
        <taxon>Dikarya</taxon>
        <taxon>Ascomycota</taxon>
        <taxon>Pezizomycotina</taxon>
        <taxon>Dothideomycetes</taxon>
        <taxon>Dothideomycetes incertae sedis</taxon>
        <taxon>Botryosphaeriales</taxon>
        <taxon>Botryosphaeriaceae</taxon>
        <taxon>Lasiodiplodia</taxon>
    </lineage>
</organism>
<accession>A0ACC2JKC3</accession>
<protein>
    <submittedName>
        <fullName evidence="1">Uncharacterized protein</fullName>
    </submittedName>
</protein>
<evidence type="ECO:0000313" key="2">
    <source>
        <dbReference type="Proteomes" id="UP001153332"/>
    </source>
</evidence>
<gene>
    <name evidence="1" type="ORF">O1611_g5665</name>
</gene>